<proteinExistence type="predicted"/>
<accession>T1JKE5</accession>
<dbReference type="InterPro" id="IPR019734">
    <property type="entry name" value="TPR_rpt"/>
</dbReference>
<evidence type="ECO:0000256" key="3">
    <source>
        <dbReference type="ARBA" id="ARBA00004245"/>
    </source>
</evidence>
<feature type="repeat" description="TPR" evidence="15">
    <location>
        <begin position="374"/>
        <end position="407"/>
    </location>
</feature>
<keyword evidence="10" id="KW-0007">Acetylation</keyword>
<dbReference type="OMA" id="CKGEACH"/>
<dbReference type="GO" id="GO:0043066">
    <property type="term" value="P:negative regulation of apoptotic process"/>
    <property type="evidence" value="ECO:0007669"/>
    <property type="project" value="TreeGrafter"/>
</dbReference>
<keyword evidence="8" id="KW-0677">Repeat</keyword>
<dbReference type="PANTHER" id="PTHR46512">
    <property type="entry name" value="PEPTIDYLPROLYL ISOMERASE"/>
    <property type="match status" value="1"/>
</dbReference>
<dbReference type="InterPro" id="IPR011990">
    <property type="entry name" value="TPR-like_helical_dom_sf"/>
</dbReference>
<evidence type="ECO:0000256" key="6">
    <source>
        <dbReference type="ARBA" id="ARBA00022553"/>
    </source>
</evidence>
<keyword evidence="7" id="KW-0493">Microtubule</keyword>
<evidence type="ECO:0000256" key="12">
    <source>
        <dbReference type="ARBA" id="ARBA00023212"/>
    </source>
</evidence>
<dbReference type="EnsemblMetazoa" id="SMAR014325-RA">
    <property type="protein sequence ID" value="SMAR014325-PA"/>
    <property type="gene ID" value="SMAR014325"/>
</dbReference>
<dbReference type="Pfam" id="PF00254">
    <property type="entry name" value="FKBP_C"/>
    <property type="match status" value="1"/>
</dbReference>
<feature type="domain" description="PPIase FKBP-type" evidence="18">
    <location>
        <begin position="188"/>
        <end position="272"/>
    </location>
</feature>
<reference evidence="20" key="1">
    <citation type="submission" date="2011-05" db="EMBL/GenBank/DDBJ databases">
        <authorList>
            <person name="Richards S.R."/>
            <person name="Qu J."/>
            <person name="Jiang H."/>
            <person name="Jhangiani S.N."/>
            <person name="Agravi P."/>
            <person name="Goodspeed R."/>
            <person name="Gross S."/>
            <person name="Mandapat C."/>
            <person name="Jackson L."/>
            <person name="Mathew T."/>
            <person name="Pu L."/>
            <person name="Thornton R."/>
            <person name="Saada N."/>
            <person name="Wilczek-Boney K.B."/>
            <person name="Lee S."/>
            <person name="Kovar C."/>
            <person name="Wu Y."/>
            <person name="Scherer S.E."/>
            <person name="Worley K.C."/>
            <person name="Muzny D.M."/>
            <person name="Gibbs R."/>
        </authorList>
    </citation>
    <scope>NUCLEOTIDE SEQUENCE</scope>
    <source>
        <strain evidence="20">Brora</strain>
    </source>
</reference>
<evidence type="ECO:0000256" key="10">
    <source>
        <dbReference type="ARBA" id="ARBA00022990"/>
    </source>
</evidence>
<reference evidence="19" key="2">
    <citation type="submission" date="2015-02" db="UniProtKB">
        <authorList>
            <consortium name="EnsemblMetazoa"/>
        </authorList>
    </citation>
    <scope>IDENTIFICATION</scope>
</reference>
<keyword evidence="5" id="KW-0488">Methylation</keyword>
<dbReference type="EC" id="5.2.1.8" evidence="14"/>
<dbReference type="SUPFAM" id="SSF48452">
    <property type="entry name" value="TPR-like"/>
    <property type="match status" value="1"/>
</dbReference>
<dbReference type="Gene3D" id="3.10.50.40">
    <property type="match status" value="1"/>
</dbReference>
<dbReference type="PROSITE" id="PS50059">
    <property type="entry name" value="FKBP_PPIASE"/>
    <property type="match status" value="1"/>
</dbReference>
<dbReference type="GO" id="GO:0016020">
    <property type="term" value="C:membrane"/>
    <property type="evidence" value="ECO:0007669"/>
    <property type="project" value="TreeGrafter"/>
</dbReference>
<evidence type="ECO:0000259" key="18">
    <source>
        <dbReference type="PROSITE" id="PS50059"/>
    </source>
</evidence>
<dbReference type="InterPro" id="IPR013105">
    <property type="entry name" value="TPR_2"/>
</dbReference>
<dbReference type="STRING" id="126957.T1JKE5"/>
<dbReference type="Proteomes" id="UP000014500">
    <property type="component" value="Unassembled WGS sequence"/>
</dbReference>
<evidence type="ECO:0000256" key="14">
    <source>
        <dbReference type="PROSITE-ProRule" id="PRU00277"/>
    </source>
</evidence>
<dbReference type="SUPFAM" id="SSF54534">
    <property type="entry name" value="FKBP-like"/>
    <property type="match status" value="1"/>
</dbReference>
<keyword evidence="12" id="KW-0206">Cytoskeleton</keyword>
<keyword evidence="13" id="KW-0539">Nucleus</keyword>
<keyword evidence="12" id="KW-0963">Cytoplasm</keyword>
<keyword evidence="17" id="KW-0812">Transmembrane</keyword>
<evidence type="ECO:0000256" key="1">
    <source>
        <dbReference type="ARBA" id="ARBA00004123"/>
    </source>
</evidence>
<protein>
    <recommendedName>
        <fullName evidence="14">peptidylprolyl isomerase</fullName>
        <ecNumber evidence="14">5.2.1.8</ecNumber>
    </recommendedName>
</protein>
<evidence type="ECO:0000256" key="16">
    <source>
        <dbReference type="SAM" id="MobiDB-lite"/>
    </source>
</evidence>
<evidence type="ECO:0000256" key="5">
    <source>
        <dbReference type="ARBA" id="ARBA00022481"/>
    </source>
</evidence>
<dbReference type="AlphaFoldDB" id="T1JKE5"/>
<feature type="transmembrane region" description="Helical" evidence="17">
    <location>
        <begin position="453"/>
        <end position="471"/>
    </location>
</feature>
<dbReference type="GO" id="GO:0005874">
    <property type="term" value="C:microtubule"/>
    <property type="evidence" value="ECO:0007669"/>
    <property type="project" value="UniProtKB-KW"/>
</dbReference>
<dbReference type="GO" id="GO:0005740">
    <property type="term" value="C:mitochondrial envelope"/>
    <property type="evidence" value="ECO:0007669"/>
    <property type="project" value="TreeGrafter"/>
</dbReference>
<feature type="region of interest" description="Disordered" evidence="16">
    <location>
        <begin position="1"/>
        <end position="26"/>
    </location>
</feature>
<dbReference type="PROSITE" id="PS50005">
    <property type="entry name" value="TPR"/>
    <property type="match status" value="2"/>
</dbReference>
<comment type="subcellular location">
    <subcellularLocation>
        <location evidence="3">Cytoplasm</location>
        <location evidence="3">Cytoskeleton</location>
    </subcellularLocation>
    <subcellularLocation>
        <location evidence="4">Cytoplasm</location>
        <location evidence="4">Cytosol</location>
    </subcellularLocation>
    <subcellularLocation>
        <location evidence="2">Mitochondrion</location>
    </subcellularLocation>
    <subcellularLocation>
        <location evidence="1">Nucleus</location>
    </subcellularLocation>
</comment>
<evidence type="ECO:0000256" key="11">
    <source>
        <dbReference type="ARBA" id="ARBA00023128"/>
    </source>
</evidence>
<comment type="catalytic activity">
    <reaction evidence="14">
        <text>[protein]-peptidylproline (omega=180) = [protein]-peptidylproline (omega=0)</text>
        <dbReference type="Rhea" id="RHEA:16237"/>
        <dbReference type="Rhea" id="RHEA-COMP:10747"/>
        <dbReference type="Rhea" id="RHEA-COMP:10748"/>
        <dbReference type="ChEBI" id="CHEBI:83833"/>
        <dbReference type="ChEBI" id="CHEBI:83834"/>
        <dbReference type="EC" id="5.2.1.8"/>
    </reaction>
</comment>
<keyword evidence="20" id="KW-1185">Reference proteome</keyword>
<dbReference type="InterPro" id="IPR046357">
    <property type="entry name" value="PPIase_dom_sf"/>
</dbReference>
<feature type="compositionally biased region" description="Basic and acidic residues" evidence="16">
    <location>
        <begin position="44"/>
        <end position="56"/>
    </location>
</feature>
<dbReference type="PROSITE" id="PS50293">
    <property type="entry name" value="TPR_REGION"/>
    <property type="match status" value="1"/>
</dbReference>
<organism evidence="19 20">
    <name type="scientific">Strigamia maritima</name>
    <name type="common">European centipede</name>
    <name type="synonym">Geophilus maritimus</name>
    <dbReference type="NCBI Taxonomy" id="126957"/>
    <lineage>
        <taxon>Eukaryota</taxon>
        <taxon>Metazoa</taxon>
        <taxon>Ecdysozoa</taxon>
        <taxon>Arthropoda</taxon>
        <taxon>Myriapoda</taxon>
        <taxon>Chilopoda</taxon>
        <taxon>Pleurostigmophora</taxon>
        <taxon>Geophilomorpha</taxon>
        <taxon>Linotaeniidae</taxon>
        <taxon>Strigamia</taxon>
    </lineage>
</organism>
<dbReference type="Gene3D" id="1.25.40.10">
    <property type="entry name" value="Tetratricopeptide repeat domain"/>
    <property type="match status" value="1"/>
</dbReference>
<dbReference type="HOGENOM" id="CLU_013615_1_2_1"/>
<keyword evidence="17" id="KW-1133">Transmembrane helix</keyword>
<evidence type="ECO:0000256" key="4">
    <source>
        <dbReference type="ARBA" id="ARBA00004514"/>
    </source>
</evidence>
<keyword evidence="14" id="KW-0697">Rotamase</keyword>
<dbReference type="PANTHER" id="PTHR46512:SF1">
    <property type="entry name" value="PEPTIDYLPROLYL ISOMERASE"/>
    <property type="match status" value="1"/>
</dbReference>
<evidence type="ECO:0000256" key="7">
    <source>
        <dbReference type="ARBA" id="ARBA00022701"/>
    </source>
</evidence>
<keyword evidence="9 15" id="KW-0802">TPR repeat</keyword>
<dbReference type="GO" id="GO:0044183">
    <property type="term" value="F:protein folding chaperone"/>
    <property type="evidence" value="ECO:0007669"/>
    <property type="project" value="TreeGrafter"/>
</dbReference>
<dbReference type="EMBL" id="JH431629">
    <property type="status" value="NOT_ANNOTATED_CDS"/>
    <property type="molecule type" value="Genomic_DNA"/>
</dbReference>
<dbReference type="InterPro" id="IPR001179">
    <property type="entry name" value="PPIase_FKBP_dom"/>
</dbReference>
<keyword evidence="17" id="KW-0472">Membrane</keyword>
<feature type="compositionally biased region" description="Polar residues" evidence="16">
    <location>
        <begin position="1"/>
        <end position="12"/>
    </location>
</feature>
<name>T1JKE5_STRMM</name>
<keyword evidence="11" id="KW-0496">Mitochondrion</keyword>
<evidence type="ECO:0000256" key="17">
    <source>
        <dbReference type="SAM" id="Phobius"/>
    </source>
</evidence>
<feature type="region of interest" description="Disordered" evidence="16">
    <location>
        <begin position="42"/>
        <end position="65"/>
    </location>
</feature>
<dbReference type="Pfam" id="PF07719">
    <property type="entry name" value="TPR_2"/>
    <property type="match status" value="1"/>
</dbReference>
<evidence type="ECO:0000313" key="20">
    <source>
        <dbReference type="Proteomes" id="UP000014500"/>
    </source>
</evidence>
<evidence type="ECO:0000313" key="19">
    <source>
        <dbReference type="EnsemblMetazoa" id="SMAR014325-PA"/>
    </source>
</evidence>
<keyword evidence="14" id="KW-0413">Isomerase</keyword>
<dbReference type="eggNOG" id="KOG0543">
    <property type="taxonomic scope" value="Eukaryota"/>
</dbReference>
<sequence>MPTISTEGTPSASPDLFDTEAGPESGVEVEALSEINISQADSLKQVRDRDNIRSDNRTMTSSDFDLEGLSGGVVAPRMNLSNVEHIKPTSSQMERAEVSEKLDQITAAEQLLEEDVFHSLEDASLEDIELKPTNQFDEVAMPTIPTIPTVVGDGDGEARGDWLDVIGSGDIMKRVVLCGAKHTRPHRGQVVTVNLKGYLEDEMEVECLEDFSFTLGDAEVVQGLELAIPLMDKKETATILVKARFAYGELGREPDIPSNANIKYTIELVEVFDEPTVESLSICERMRIGSGKKDRGNFWFTRGDFSQAIVCYRRALEFLDDDNSNVISDGSLQQLLEDRLKVYNNLALAQLKVDAFDAAIISVDNVIRIQPDNVKALFRKGKILAAQGNTDEAIACMRRALKLEPDTKIIHAELARLQSQKTQENASERELYRKMLGEQRHLVRSKRSSKFKVWGSFLGGLAAVVVGIFAYRQYHGGW</sequence>
<keyword evidence="6" id="KW-0597">Phosphoprotein</keyword>
<dbReference type="GO" id="GO:0005829">
    <property type="term" value="C:cytosol"/>
    <property type="evidence" value="ECO:0007669"/>
    <property type="project" value="UniProtKB-SubCell"/>
</dbReference>
<dbReference type="GO" id="GO:0003755">
    <property type="term" value="F:peptidyl-prolyl cis-trans isomerase activity"/>
    <property type="evidence" value="ECO:0007669"/>
    <property type="project" value="UniProtKB-KW"/>
</dbReference>
<evidence type="ECO:0000256" key="8">
    <source>
        <dbReference type="ARBA" id="ARBA00022737"/>
    </source>
</evidence>
<evidence type="ECO:0000256" key="13">
    <source>
        <dbReference type="ARBA" id="ARBA00023242"/>
    </source>
</evidence>
<dbReference type="InterPro" id="IPR050754">
    <property type="entry name" value="FKBP4/5/8-like"/>
</dbReference>
<dbReference type="GO" id="GO:0005634">
    <property type="term" value="C:nucleus"/>
    <property type="evidence" value="ECO:0007669"/>
    <property type="project" value="UniProtKB-SubCell"/>
</dbReference>
<feature type="repeat" description="TPR" evidence="15">
    <location>
        <begin position="340"/>
        <end position="373"/>
    </location>
</feature>
<evidence type="ECO:0000256" key="9">
    <source>
        <dbReference type="ARBA" id="ARBA00022803"/>
    </source>
</evidence>
<dbReference type="PhylomeDB" id="T1JKE5"/>
<evidence type="ECO:0000256" key="15">
    <source>
        <dbReference type="PROSITE-ProRule" id="PRU00339"/>
    </source>
</evidence>
<evidence type="ECO:0000256" key="2">
    <source>
        <dbReference type="ARBA" id="ARBA00004173"/>
    </source>
</evidence>
<dbReference type="GO" id="GO:0012505">
    <property type="term" value="C:endomembrane system"/>
    <property type="evidence" value="ECO:0007669"/>
    <property type="project" value="TreeGrafter"/>
</dbReference>
<dbReference type="SMART" id="SM00028">
    <property type="entry name" value="TPR"/>
    <property type="match status" value="3"/>
</dbReference>